<evidence type="ECO:0000256" key="33">
    <source>
        <dbReference type="ARBA" id="ARBA00023203"/>
    </source>
</evidence>
<evidence type="ECO:0000256" key="21">
    <source>
        <dbReference type="ARBA" id="ARBA00022816"/>
    </source>
</evidence>
<dbReference type="CDD" id="cd00176">
    <property type="entry name" value="SPEC"/>
    <property type="match status" value="12"/>
</dbReference>
<evidence type="ECO:0000259" key="52">
    <source>
        <dbReference type="PROSITE" id="PS50002"/>
    </source>
</evidence>
<dbReference type="Pfam" id="PF00018">
    <property type="entry name" value="SH3_1"/>
    <property type="match status" value="1"/>
</dbReference>
<dbReference type="Gene3D" id="2.30.30.40">
    <property type="entry name" value="SH3 Domains"/>
    <property type="match status" value="1"/>
</dbReference>
<evidence type="ECO:0000256" key="18">
    <source>
        <dbReference type="ARBA" id="ARBA00022692"/>
    </source>
</evidence>
<feature type="region of interest" description="Disordered" evidence="51">
    <location>
        <begin position="595"/>
        <end position="621"/>
    </location>
</feature>
<keyword evidence="16" id="KW-0597">Phosphoprotein</keyword>
<dbReference type="PROSITE" id="PS00018">
    <property type="entry name" value="EF_HAND_1"/>
    <property type="match status" value="2"/>
</dbReference>
<dbReference type="FunFam" id="1.20.58.60:FF:000046">
    <property type="entry name" value="Spectrin alpha chain, non-erythrocytic 1"/>
    <property type="match status" value="1"/>
</dbReference>
<dbReference type="SFLD" id="SFLDG01203">
    <property type="entry name" value="Prostaglandin_E_synthase_like1"/>
    <property type="match status" value="1"/>
</dbReference>
<evidence type="ECO:0000256" key="9">
    <source>
        <dbReference type="ARBA" id="ARBA00019474"/>
    </source>
</evidence>
<keyword evidence="32" id="KW-0275">Fatty acid biosynthesis</keyword>
<dbReference type="SMART" id="SM00326">
    <property type="entry name" value="SH3"/>
    <property type="match status" value="1"/>
</dbReference>
<evidence type="ECO:0000256" key="47">
    <source>
        <dbReference type="ARBA" id="ARBA00076497"/>
    </source>
</evidence>
<dbReference type="Pfam" id="PF00435">
    <property type="entry name" value="Spectrin"/>
    <property type="match status" value="20"/>
</dbReference>
<dbReference type="GO" id="GO:0016973">
    <property type="term" value="P:poly(A)+ mRNA export from nucleus"/>
    <property type="evidence" value="ECO:0007669"/>
    <property type="project" value="InterPro"/>
</dbReference>
<feature type="region of interest" description="Disordered" evidence="51">
    <location>
        <begin position="1"/>
        <end position="23"/>
    </location>
</feature>
<evidence type="ECO:0000256" key="34">
    <source>
        <dbReference type="ARBA" id="ARBA00023212"/>
    </source>
</evidence>
<feature type="region of interest" description="Disordered" evidence="51">
    <location>
        <begin position="413"/>
        <end position="432"/>
    </location>
</feature>
<dbReference type="SFLD" id="SFLDG01182">
    <property type="entry name" value="Prostaglandin_E_synthase_like"/>
    <property type="match status" value="1"/>
</dbReference>
<keyword evidence="31" id="KW-0472">Membrane</keyword>
<comment type="pathway">
    <text evidence="4">Lipid metabolism; prostaglandin biosynthesis.</text>
</comment>
<dbReference type="GO" id="GO:0005856">
    <property type="term" value="C:cytoskeleton"/>
    <property type="evidence" value="ECO:0007669"/>
    <property type="project" value="UniProtKB-SubCell"/>
</dbReference>
<dbReference type="SUPFAM" id="SSF52833">
    <property type="entry name" value="Thioredoxin-like"/>
    <property type="match status" value="1"/>
</dbReference>
<dbReference type="FunFam" id="3.40.30.10:FF:000114">
    <property type="entry name" value="Prostaglandin E synthase 2"/>
    <property type="match status" value="1"/>
</dbReference>
<evidence type="ECO:0000256" key="6">
    <source>
        <dbReference type="ARBA" id="ARBA00007409"/>
    </source>
</evidence>
<evidence type="ECO:0000256" key="28">
    <source>
        <dbReference type="ARBA" id="ARBA00023054"/>
    </source>
</evidence>
<dbReference type="SMART" id="SM00054">
    <property type="entry name" value="EFh"/>
    <property type="match status" value="2"/>
</dbReference>
<dbReference type="InterPro" id="IPR010987">
    <property type="entry name" value="Glutathione-S-Trfase_C-like"/>
</dbReference>
<evidence type="ECO:0000259" key="54">
    <source>
        <dbReference type="PROSITE" id="PS50404"/>
    </source>
</evidence>
<evidence type="ECO:0000256" key="8">
    <source>
        <dbReference type="ARBA" id="ARBA00012203"/>
    </source>
</evidence>
<comment type="subcellular location">
    <subcellularLocation>
        <location evidence="2">Cytoplasm</location>
        <location evidence="2">Cell cortex</location>
    </subcellularLocation>
    <subcellularLocation>
        <location evidence="1">Cytoplasm</location>
        <location evidence="1">Cytoskeleton</location>
    </subcellularLocation>
    <subcellularLocation>
        <location evidence="45">Endomembrane system</location>
        <topology evidence="45">Single-pass membrane protein</topology>
    </subcellularLocation>
    <subcellularLocation>
        <location evidence="3">Nucleus</location>
        <location evidence="3">Nuclear pore complex</location>
    </subcellularLocation>
</comment>
<dbReference type="InterPro" id="IPR012476">
    <property type="entry name" value="GLE1"/>
</dbReference>
<dbReference type="Pfam" id="PF13499">
    <property type="entry name" value="EF-hand_7"/>
    <property type="match status" value="1"/>
</dbReference>
<feature type="domain" description="SH3" evidence="52">
    <location>
        <begin position="3187"/>
        <end position="3246"/>
    </location>
</feature>
<evidence type="ECO:0000256" key="4">
    <source>
        <dbReference type="ARBA" id="ARBA00004702"/>
    </source>
</evidence>
<comment type="catalytic activity">
    <reaction evidence="38">
        <text>prostaglandin H2 = prostaglandin E2</text>
        <dbReference type="Rhea" id="RHEA:12893"/>
        <dbReference type="ChEBI" id="CHEBI:57405"/>
        <dbReference type="ChEBI" id="CHEBI:606564"/>
        <dbReference type="EC" id="5.3.99.3"/>
    </reaction>
    <physiologicalReaction direction="left-to-right" evidence="38">
        <dbReference type="Rhea" id="RHEA:12894"/>
    </physiologicalReaction>
</comment>
<dbReference type="CDD" id="cd11808">
    <property type="entry name" value="SH3_Alpha_Spectrin"/>
    <property type="match status" value="1"/>
</dbReference>
<feature type="coiled-coil region" evidence="50">
    <location>
        <begin position="3346"/>
        <end position="3380"/>
    </location>
</feature>
<evidence type="ECO:0000256" key="26">
    <source>
        <dbReference type="ARBA" id="ARBA00022989"/>
    </source>
</evidence>
<keyword evidence="21" id="KW-0509">mRNA transport</keyword>
<keyword evidence="13" id="KW-0963">Cytoplasm</keyword>
<dbReference type="InterPro" id="IPR036282">
    <property type="entry name" value="Glutathione-S-Trfase_C_sf"/>
</dbReference>
<dbReference type="GO" id="GO:0001516">
    <property type="term" value="P:prostaglandin biosynthetic process"/>
    <property type="evidence" value="ECO:0007669"/>
    <property type="project" value="UniProtKB-KW"/>
</dbReference>
<feature type="domain" description="EF-hand" evidence="53">
    <location>
        <begin position="4586"/>
        <end position="4621"/>
    </location>
</feature>
<dbReference type="PROSITE" id="PS50404">
    <property type="entry name" value="GST_NTER"/>
    <property type="match status" value="1"/>
</dbReference>
<keyword evidence="18" id="KW-0812">Transmembrane</keyword>
<dbReference type="FunFam" id="1.20.58.60:FF:000078">
    <property type="entry name" value="Spectrin alpha chain, non-erythrocytic 1"/>
    <property type="match status" value="1"/>
</dbReference>
<evidence type="ECO:0000256" key="37">
    <source>
        <dbReference type="ARBA" id="ARBA00023930"/>
    </source>
</evidence>
<keyword evidence="20" id="KW-0677">Repeat</keyword>
<evidence type="ECO:0000256" key="31">
    <source>
        <dbReference type="ARBA" id="ARBA00023136"/>
    </source>
</evidence>
<keyword evidence="35" id="KW-0413">Isomerase</keyword>
<dbReference type="GO" id="GO:0003779">
    <property type="term" value="F:actin binding"/>
    <property type="evidence" value="ECO:0007669"/>
    <property type="project" value="UniProtKB-KW"/>
</dbReference>
<dbReference type="EMBL" id="JAOTOJ010000016">
    <property type="protein sequence ID" value="KAK9392487.1"/>
    <property type="molecule type" value="Genomic_DNA"/>
</dbReference>
<keyword evidence="28 50" id="KW-0175">Coiled coil</keyword>
<dbReference type="PROSITE" id="PS50222">
    <property type="entry name" value="EF_HAND_2"/>
    <property type="match status" value="2"/>
</dbReference>
<feature type="coiled-coil region" evidence="50">
    <location>
        <begin position="750"/>
        <end position="787"/>
    </location>
</feature>
<feature type="coiled-coil region" evidence="50">
    <location>
        <begin position="844"/>
        <end position="1092"/>
    </location>
</feature>
<dbReference type="Gene3D" id="3.40.30.10">
    <property type="entry name" value="Glutaredoxin"/>
    <property type="match status" value="1"/>
</dbReference>
<evidence type="ECO:0000256" key="16">
    <source>
        <dbReference type="ARBA" id="ARBA00022553"/>
    </source>
</evidence>
<protein>
    <recommendedName>
        <fullName evidence="9">Prostaglandin E synthase 2</fullName>
        <ecNumber evidence="8">5.3.99.3</ecNumber>
    </recommendedName>
    <alternativeName>
        <fullName evidence="47">Alpha-II spectrin</fullName>
    </alternativeName>
    <alternativeName>
        <fullName evidence="48">Fodrin alpha chain</fullName>
    </alternativeName>
    <alternativeName>
        <fullName evidence="42">GLE1 RNA export mediator</fullName>
    </alternativeName>
    <alternativeName>
        <fullName evidence="44">GLE1-like protein</fullName>
    </alternativeName>
    <alternativeName>
        <fullName evidence="43">Microsomal prostaglandin E synthase 2</fullName>
    </alternativeName>
    <alternativeName>
        <fullName evidence="41">Nucleoporin GLE1</fullName>
    </alternativeName>
    <alternativeName>
        <fullName evidence="46">Spectrin alpha chain, non-erythrocytic 1</fullName>
    </alternativeName>
    <alternativeName>
        <fullName evidence="40">mRNA export factor GLE1</fullName>
    </alternativeName>
</protein>
<evidence type="ECO:0000256" key="48">
    <source>
        <dbReference type="ARBA" id="ARBA00079686"/>
    </source>
</evidence>
<feature type="coiled-coil region" evidence="50">
    <location>
        <begin position="1761"/>
        <end position="1795"/>
    </location>
</feature>
<evidence type="ECO:0000256" key="12">
    <source>
        <dbReference type="ARBA" id="ARBA00022467"/>
    </source>
</evidence>
<dbReference type="GO" id="GO:0050220">
    <property type="term" value="F:prostaglandin-E synthase activity"/>
    <property type="evidence" value="ECO:0007669"/>
    <property type="project" value="UniProtKB-EC"/>
</dbReference>
<evidence type="ECO:0000256" key="14">
    <source>
        <dbReference type="ARBA" id="ARBA00022501"/>
    </source>
</evidence>
<evidence type="ECO:0000256" key="45">
    <source>
        <dbReference type="ARBA" id="ARBA00037847"/>
    </source>
</evidence>
<dbReference type="Pfam" id="PF13417">
    <property type="entry name" value="GST_N_3"/>
    <property type="match status" value="1"/>
</dbReference>
<dbReference type="SMART" id="SM01184">
    <property type="entry name" value="efhand_Ca_insen"/>
    <property type="match status" value="1"/>
</dbReference>
<dbReference type="SUPFAM" id="SSF47616">
    <property type="entry name" value="GST C-terminal domain-like"/>
    <property type="match status" value="1"/>
</dbReference>
<evidence type="ECO:0000256" key="39">
    <source>
        <dbReference type="ARBA" id="ARBA00024680"/>
    </source>
</evidence>
<dbReference type="FunFam" id="2.30.30.40:FF:000036">
    <property type="entry name" value="Spectrin alpha chain, non-erythrocytic 1"/>
    <property type="match status" value="1"/>
</dbReference>
<keyword evidence="23" id="KW-0106">Calcium</keyword>
<sequence length="4692" mass="536372">MQRVSRLQFPRAGRLPASSRKGCMGSDGIACKASPRRPPASLFCKKAKMALARLACSGWPGLGRSAWRLPRAGFSSSSSSSSSSGSPGRVWSWPPPRVLLGAAFALGAALGTGRTLRRRFGAQEQLAEHQRDLILPEGRLHLTLYQYKTCPFCSKVRAFLDYHQLPYDIVEVNPVMRKEIKFSSYRKVPILVIDMGSTLQLNDSSVIISAIKSHLISRKSLEEIASYYPSIKAINSEGKEVADFGNKYWLMLNNKEALCVYPVEEVRKEEMKWRKWVDDRLVHLISPNVYRTPGEALASFDYIVREGKFGLVEGFFAKYVGAAAMFFVSKRLKKRHHMRDDVRQDLYEAVEDWLKAVGKNRKFMGGEQPNLADLAVYGVLRVMEGLEAFDDVMVHTKVQPWYHRMEGEGRAAGCRRGPAGSGGGHEGARAPLAWGLNRPMGERRAASRRRSRKFLCGPWSCGGCSAAAGACRCYSSSGGCGGGGGGGFWPRPPTPRLPCLHGSVGSYRRLIHGFEDVLRRRLRGHLRTSRLSPSIKSGIIITTQKPSTQECDTLSVGCRAYRVSREVPFDASMKSRSTTPPLHVHVDESTPVHVHIKKGQKTPPSAKTQQRHKQKMKGDTVNVRRSVRVKTKVPWMPPGKTSCRESSYKWEGPTHRLEITPPDSDKLLSVLRLSDLSTDEEDAIHCKMNKYEKKIDSLLNVVGTLKNEIPDSDVARCFGVPRMELTCRPGPACPQVKCQPKIVGTGCVAKRLLEEQKDELDEVTQELVETEHENTVLRRNIERMKEEKDLSILQKRHLLHEKECLMSKLVEAELDGAAASKQIQALKDVIGKLKTEKNMTVSDINTLTRQKELLLQKLSTFEDTNRTLRDLLREQHSREKDAQKLTEQQATLMKRLTDSDTEKAQLVKKLQDKEKEVDDLLIQIQTEKDQAKTAAELSKSMEAVRGHLQAQLRNKEAENHRLGIQIRNLERVAAQHKAEVENIMEQLKELKAKGDRDKDALKKAIKAQKERAERAEEFADQLNVQLAEKDAYVAEALSTLESWRNRYNQVVKDKSDLEVEIVMLNSRISELLEQQNAMEEKMREDRDALVDKLHKQVTESTAVKLENERLKTSMIPVEERLNQAQQEVSKLKASLKNYEGLIETYKNQVVKTRMEADEVTVKLELCDKENKALKEEMAKEIENARKQFQSQVAELEKLPEILKITETKLAECQEQLKSYEKKNMDLSAMITDLRQRIELQGDKMDLTREKYQSAQEENKQLTLKLEEMERKLEATSGQNVEFLQIIAKREESIHQAQLRLEEKTRECGSLARQLEMAIDDAKKQLEQTRDRAAVRERTAQSKMLDLETQLSKTKTELNQLRRGKDDAERRFQSRLQDLKDRLEQSESTNRSMQNYVQFLKSSYANVFGDSILSSSPIRPRGATRGGLCVARRPFSFAAMPSEQFRLQTVEALRNTRKGRLRYCRDWSPLEEGILEEDKALPVLSRCTGWVLEKIISHCPKSDLLAKCTPEGASLFHGLSLEIDASPVNQDSPLPSLTEAPADDQKWRSTGSNQEPLTLTPPSKSTGVEGLIHLHKEIQKLKGKEQLKQRLEQQEQAGKAACEEASELLKRFDELKELKQHQEYQHLQQEMENSSKEAQGQQEKLKEEHRRRAKLLSRKLREAEQQRQRQEDLERQRREESQERLRRLYAIQEEVLQIHQQVGLGARQKELPTLDFSLFNNRGNQLCGEVSALVRVANEQAFPTEADVASAEHVLLKMHQLFSNMQQEIALALEQKKEEEEKVALAAAAAAEAKKTEELQKQELAKSQASNPGNLPGGLQVKADASIMKWYQELQKESQQCVASFSCLASSKGMQEKKIKMELQKAATIPVSQISTIAGSQLKEIFEKINSFLSGKYVQCGGHKVSVTQHPEGLEFVYFKLAEKFVKQGEEEVASHHKAAFPIAVVASGIWELHPKVGTLILAHLHKKCPYAVPFYPAMKEGTPLAEYQRTLGYQVKDGKVEPQDNFLKRMSGMIRLYAAILQLQWPYQDKQGTHPHGLNHAWRWLAQMLNMEPLADVTATVLFDFLEVCGNALMKQYQVQFWKLLLLIQEEYFPRIEAITSPGEMGSLIRFKQFLKECLQRKNIPLPKGYFFRLFPAPFGCPRLLAFLWLGSFRRPSSAPARFGCCGRLCGDDVISGHLINRGVGAGGAQSVSEGSERRGTSTRGGLRRGAGGPLRTDPRMDPTGVKVLETAEDIQERRQQVLDRYHRFKELSTLRRQKLEDSYRFQFFQRDADELEKWIQEKLQIASDENYKDPSNLQGKLQKHQAFEAEVQANSGAIVKLDETGNQMINEGHFAVEVIRSRLQELHRLWELLLEKMREKGVRLLHAQKLVQFLREIGDVLDWINDKEAIVTSEELGQDLEHVEVLQKKFEEFQTDLAAHEERVNEVNQFASKLIQEQHPEEELIKSKQDEVNTSWQRLKGLALQRQGKLFGAAEVQRFNRDVDETISWIKEKEQLMASDDFGRDLASVQALLRKHEGLERDLAALEDKVKTLCAETDRLQESHPPNASQIHVKREELVANWEQIRTRAAERHARLNDSYRLQRFLADFRDLTSWVTEMKALINADELANDVAGAEALLDRHQEHKGEIDAHEDSFKSADDSGQALLAAGHYASDEVKEKLTVLSEERTALLELWELRRQQYEQCMDLQLFYRDTEQVDNWMSKQEAFLLNEDLGDSLDTVEALLKKHEDFEKSLSAQEEKITALDEFATKLIQNNHYAKEDVATRRDALLSRRNTLHERALLRRTQLADSFHLQQFFRDSDELKSWVNEKMKTATDEAYKDPSNLQGKVQKHQAFEAELSANQSRIDALQKAGQNLIDVKHYASDEVAIRMNEVISLWEKLLEATKLKGTKLCEANQQQQFNRNVEDIELWLYEVEGHLASDDYGKDLTNVQNLQKKHALLEADVAAHQDRIDGITIQARQFEEAGHFDADNIKKKQEALVARYEALKEPMVTRKQKLADSLLLQQLFRDVEDEETWIREKEPIAASTNRGKDLIGVQNLLKKHQALQAEIAGHEPRIKAVTQKGNVMIEEGHFAAEDVKAKLNDLNQKWESLKGKASQRRQDLEDSLQAQQYFADANEAESWMREKEPIVGSTDYGKDEDSAEALLKKHEALMSDLSAYGSSIQALKEQAQACRQQVAPTDDETGKELVLALYDYQEKSPREVTMKKGDILTLLNSTNKDWWKVEVNDRQGFVPAAYVKKLDPAQSASRENLLEEQGSIALRQEQIDHQTFLTKEMGSVSLRMKQVEELYHSLLELGEKRKDMLEKSCKKFMLFREANELQQWINEKEATLANEEMGADLEQVEVLQKKFDDFQKDLKANESRLKDINRVANDLESEGLIAEEVQAVQQQEVYGMMPRDEADSKTASPWKSARMMVHTVATFNSIKELNERWRSLQQLAEERSQLLGSAHEVQRFHRDADETKEWIEEKNQALNTDNYGHDLASVQALQRKHEGFERDLAALGDKVNSLGETAERLIQSHPESSEDLQEKCTELNQAWNSLGKRANQRKEKLGESHDLQRFLSDFRDLMSWINGIRGLVSSDELAKDVTGAEALLERHQEHRTEIDARAGTFQAFEQFGQQLLARGHYASPEIKEKLDILNQERTDLENAWVQRRMMLEQCLELQLFHRDCEQAENWMAAREAFLNTEDKGDSLDSVEALIKKHEDFDKAINVQEEKIAALQSFADQLIAGDNYAKGVIATRRHEVLDRWRRLKAQMIEKRSKLGESQTLQQFSRDVDEIEAWISEKLQTASDESYKDPTNIQSKHQKHQAFEAELHANADRIRGVIDVGNSLIDRGACAGSEEAVKTRLAALADQWEFLVQKSAEKSQKLKEANKQQNFNTGIKDFDFWLSEVEALLASEDYGKDLASVNNLLKKHQLLEADISAHEDRLKDLNGQADSLMTSSAFDTTQVKDKRDTINGRFQRIKNMAAGRRAKLNESHRLHQFFRDMDDEESWIKEKKLLVSSEDYGRDLTGVQNLRKKHKRLEAELAAHEPTIQGVLDTGKKLSDDNTIGKDEIQQRLAQFVEHWQELKRLAAARGQRLEESLEYQQFVANVEEEESWINEKMTLVASEDYGDTLAAIQGLLKKHEAFETDFTVHKDRVNDVCANGEDLIQKNNHHEENITAKMKSLKGKVSDLERAASQRKAKLDENSAFLQFNWKADVVESWIGEKENSLKTDDYGRDLSSVQTLLTKQETFDAGLHAFAQEGIANITTLKDQLLAAEHVQSKAIEARHASLMKRWNQLLANSAARKKKLLEAQEHFRKVEDLFLTFAKKASAFNSWFENAEEDLTDPVRCNSLEEIKALREAHDAFRSSLSSAQADFNQLAELDRQIKSFRVASNPYTWFTMEALEETWGNLQKIIKERELELQKEQRRQEENDKLRQEFAQHANAFHQWIQETRTYLLDGSCMVEESGTLESQLEATKRKHQEIRAMRSQLKKIEDLGAAMEEALILDNKYTEHSTVGLAQQWDQLDQLGMRMQHNLEQQIQARNTTGVTEEALKEFSMMFKHFDKDKSGRLNHQEFKSCLRSLGYDLPMVEEGEPDPEFEAILDTVDPNRDGHVSLQEYMAFMISRETENVKSSEEIESAFRALSSEGKPYVTKEELYQNLSREQADYCISHMKPYMDSKGRELPSAYDYIEFTRSLFVN</sequence>
<dbReference type="SUPFAM" id="SSF50044">
    <property type="entry name" value="SH3-domain"/>
    <property type="match status" value="1"/>
</dbReference>
<dbReference type="InterPro" id="IPR036028">
    <property type="entry name" value="SH3-like_dom_sf"/>
</dbReference>
<dbReference type="GO" id="GO:0015031">
    <property type="term" value="P:protein transport"/>
    <property type="evidence" value="ECO:0007669"/>
    <property type="project" value="UniProtKB-KW"/>
</dbReference>
<keyword evidence="33" id="KW-0009">Actin-binding</keyword>
<evidence type="ECO:0000256" key="40">
    <source>
        <dbReference type="ARBA" id="ARBA00026227"/>
    </source>
</evidence>
<dbReference type="InterPro" id="IPR038506">
    <property type="entry name" value="GLE1-like_sf"/>
</dbReference>
<dbReference type="FunFam" id="1.20.58.60:FF:000013">
    <property type="entry name" value="Spectrin alpha chain, non-erythrocytic 1"/>
    <property type="match status" value="2"/>
</dbReference>
<keyword evidence="57" id="KW-1185">Reference proteome</keyword>
<dbReference type="InterPro" id="IPR018247">
    <property type="entry name" value="EF_Hand_1_Ca_BS"/>
</dbReference>
<dbReference type="InterPro" id="IPR011992">
    <property type="entry name" value="EF-hand-dom_pair"/>
</dbReference>
<dbReference type="Gene3D" id="1.20.58.60">
    <property type="match status" value="20"/>
</dbReference>
<dbReference type="InterPro" id="IPR034334">
    <property type="entry name" value="PGES2"/>
</dbReference>
<dbReference type="SFLD" id="SFLDS00019">
    <property type="entry name" value="Glutathione_Transferase_(cytos"/>
    <property type="match status" value="1"/>
</dbReference>
<dbReference type="FunFam" id="1.20.58.60:FF:000026">
    <property type="entry name" value="Spectrin alpha chain, non-erythrocytic 1"/>
    <property type="match status" value="1"/>
</dbReference>
<evidence type="ECO:0000256" key="46">
    <source>
        <dbReference type="ARBA" id="ARBA00070798"/>
    </source>
</evidence>
<comment type="similarity">
    <text evidence="5">Belongs to the spectrin family.</text>
</comment>
<feature type="region of interest" description="Disordered" evidence="51">
    <location>
        <begin position="1526"/>
        <end position="1566"/>
    </location>
</feature>
<keyword evidence="34" id="KW-0206">Cytoskeleton</keyword>
<dbReference type="EC" id="5.3.99.3" evidence="8"/>
<keyword evidence="11" id="KW-0813">Transport</keyword>
<dbReference type="InterPro" id="IPR034335">
    <property type="entry name" value="PGES2_C"/>
</dbReference>
<evidence type="ECO:0000256" key="11">
    <source>
        <dbReference type="ARBA" id="ARBA00022448"/>
    </source>
</evidence>
<dbReference type="InterPro" id="IPR002048">
    <property type="entry name" value="EF_hand_dom"/>
</dbReference>
<dbReference type="PROSITE" id="PS50405">
    <property type="entry name" value="GST_CTER"/>
    <property type="match status" value="1"/>
</dbReference>
<dbReference type="CDD" id="cd03197">
    <property type="entry name" value="GST_C_mPGES2"/>
    <property type="match status" value="1"/>
</dbReference>
<comment type="function">
    <text evidence="39">Required for the export of mRNAs containing poly(A) tails from the nucleus into the cytoplasm. May be involved in the terminal step of the mRNA transport through the nuclear pore complex (NPC).</text>
</comment>
<dbReference type="CDD" id="cd03040">
    <property type="entry name" value="GST_N_mPGES2"/>
    <property type="match status" value="1"/>
</dbReference>
<feature type="domain" description="GST N-terminal" evidence="54">
    <location>
        <begin position="140"/>
        <end position="219"/>
    </location>
</feature>
<proteinExistence type="inferred from homology"/>
<comment type="similarity">
    <text evidence="7">Belongs to the GLE1 family.</text>
</comment>
<organism evidence="56 57">
    <name type="scientific">Crotalus adamanteus</name>
    <name type="common">Eastern diamondback rattlesnake</name>
    <dbReference type="NCBI Taxonomy" id="8729"/>
    <lineage>
        <taxon>Eukaryota</taxon>
        <taxon>Metazoa</taxon>
        <taxon>Chordata</taxon>
        <taxon>Craniata</taxon>
        <taxon>Vertebrata</taxon>
        <taxon>Euteleostomi</taxon>
        <taxon>Lepidosauria</taxon>
        <taxon>Squamata</taxon>
        <taxon>Bifurcata</taxon>
        <taxon>Unidentata</taxon>
        <taxon>Episquamata</taxon>
        <taxon>Toxicofera</taxon>
        <taxon>Serpentes</taxon>
        <taxon>Colubroidea</taxon>
        <taxon>Viperidae</taxon>
        <taxon>Crotalinae</taxon>
        <taxon>Crotalus</taxon>
    </lineage>
</organism>
<evidence type="ECO:0000256" key="15">
    <source>
        <dbReference type="ARBA" id="ARBA00022516"/>
    </source>
</evidence>
<keyword evidence="12" id="KW-0117">Actin capping</keyword>
<feature type="coiled-coil region" evidence="50">
    <location>
        <begin position="3913"/>
        <end position="3947"/>
    </location>
</feature>
<name>A0AAW1ATG9_CROAD</name>
<dbReference type="SUPFAM" id="SSF47473">
    <property type="entry name" value="EF-hand"/>
    <property type="match status" value="1"/>
</dbReference>
<feature type="coiled-coil region" evidence="50">
    <location>
        <begin position="2510"/>
        <end position="2544"/>
    </location>
</feature>
<dbReference type="Gene3D" id="6.20.200.30">
    <property type="match status" value="1"/>
</dbReference>
<feature type="coiled-coil region" evidence="50">
    <location>
        <begin position="1121"/>
        <end position="1395"/>
    </location>
</feature>
<dbReference type="PRINTS" id="PR01887">
    <property type="entry name" value="SPECTRNALPHA"/>
</dbReference>
<dbReference type="FunFam" id="1.10.238.10:FF:000032">
    <property type="entry name" value="Spectrin alpha chain, non-erythrocytic 1"/>
    <property type="match status" value="1"/>
</dbReference>
<dbReference type="FunFam" id="1.20.58.60:FF:000017">
    <property type="entry name" value="Spectrin alpha chain, non-erythrocytic 1"/>
    <property type="match status" value="1"/>
</dbReference>
<dbReference type="PROSITE" id="PS51354">
    <property type="entry name" value="GLUTAREDOXIN_2"/>
    <property type="match status" value="1"/>
</dbReference>
<accession>A0AAW1ATG9</accession>
<evidence type="ECO:0000256" key="1">
    <source>
        <dbReference type="ARBA" id="ARBA00004245"/>
    </source>
</evidence>
<dbReference type="InterPro" id="IPR001452">
    <property type="entry name" value="SH3_domain"/>
</dbReference>
<dbReference type="SUPFAM" id="SSF46966">
    <property type="entry name" value="Spectrin repeat"/>
    <property type="match status" value="17"/>
</dbReference>
<dbReference type="PANTHER" id="PTHR11915">
    <property type="entry name" value="SPECTRIN/FILAMIN RELATED CYTOSKELETAL PROTEIN"/>
    <property type="match status" value="1"/>
</dbReference>
<dbReference type="FunFam" id="1.20.58.60:FF:000100">
    <property type="entry name" value="spectrin alpha chain, non-erythrocytic 1 isoform X1"/>
    <property type="match status" value="1"/>
</dbReference>
<dbReference type="FunFam" id="1.20.58.60:FF:000166">
    <property type="entry name" value="Spectrin alpha chain non-erythrocytic 1"/>
    <property type="match status" value="1"/>
</dbReference>
<feature type="domain" description="GST C-terminal" evidence="55">
    <location>
        <begin position="302"/>
        <end position="432"/>
    </location>
</feature>
<dbReference type="GO" id="GO:0005509">
    <property type="term" value="F:calcium ion binding"/>
    <property type="evidence" value="ECO:0007669"/>
    <property type="project" value="InterPro"/>
</dbReference>
<keyword evidence="25" id="KW-0653">Protein transport</keyword>
<evidence type="ECO:0000256" key="2">
    <source>
        <dbReference type="ARBA" id="ARBA00004544"/>
    </source>
</evidence>
<dbReference type="InterPro" id="IPR004045">
    <property type="entry name" value="Glutathione_S-Trfase_N"/>
</dbReference>
<keyword evidence="10 49" id="KW-0728">SH3 domain</keyword>
<dbReference type="FunFam" id="1.20.58.60:FF:000080">
    <property type="entry name" value="Spectrin alpha chain, non-erythrocytic 1"/>
    <property type="match status" value="1"/>
</dbReference>
<evidence type="ECO:0000256" key="20">
    <source>
        <dbReference type="ARBA" id="ARBA00022737"/>
    </source>
</evidence>
<feature type="region of interest" description="Disordered" evidence="51">
    <location>
        <begin position="1624"/>
        <end position="1678"/>
    </location>
</feature>
<dbReference type="FunFam" id="1.25.40.510:FF:000001">
    <property type="entry name" value="Nucleoporin GLE1 isoform 1"/>
    <property type="match status" value="1"/>
</dbReference>
<dbReference type="Gene3D" id="1.10.238.10">
    <property type="entry name" value="EF-hand"/>
    <property type="match status" value="2"/>
</dbReference>
<dbReference type="FunFam" id="1.20.58.60:FF:000035">
    <property type="entry name" value="Spectrin alpha chain, non-erythrocytic 1"/>
    <property type="match status" value="1"/>
</dbReference>
<evidence type="ECO:0000256" key="29">
    <source>
        <dbReference type="ARBA" id="ARBA00023098"/>
    </source>
</evidence>
<evidence type="ECO:0000256" key="36">
    <source>
        <dbReference type="ARBA" id="ARBA00023242"/>
    </source>
</evidence>
<dbReference type="GO" id="GO:0005643">
    <property type="term" value="C:nuclear pore"/>
    <property type="evidence" value="ECO:0007669"/>
    <property type="project" value="UniProtKB-SubCell"/>
</dbReference>
<keyword evidence="30" id="KW-0906">Nuclear pore complex</keyword>
<evidence type="ECO:0000256" key="43">
    <source>
        <dbReference type="ARBA" id="ARBA00031041"/>
    </source>
</evidence>
<evidence type="ECO:0000256" key="32">
    <source>
        <dbReference type="ARBA" id="ARBA00023160"/>
    </source>
</evidence>
<evidence type="ECO:0000256" key="30">
    <source>
        <dbReference type="ARBA" id="ARBA00023132"/>
    </source>
</evidence>
<dbReference type="Gene3D" id="1.25.40.510">
    <property type="entry name" value="GLE1-like"/>
    <property type="match status" value="1"/>
</dbReference>
<dbReference type="FunFam" id="1.20.58.60:FF:000071">
    <property type="entry name" value="Spectrin alpha chain, non-erythrocytic 1"/>
    <property type="match status" value="1"/>
</dbReference>
<dbReference type="GO" id="GO:0005516">
    <property type="term" value="F:calmodulin binding"/>
    <property type="evidence" value="ECO:0007669"/>
    <property type="project" value="UniProtKB-KW"/>
</dbReference>
<dbReference type="InterPro" id="IPR018159">
    <property type="entry name" value="Spectrin/alpha-actinin"/>
</dbReference>
<dbReference type="FunFam" id="1.20.58.60:FF:000037">
    <property type="entry name" value="Spectrin alpha chain non-erythrocytic 1"/>
    <property type="match status" value="1"/>
</dbReference>
<gene>
    <name evidence="56" type="ORF">NXF25_017331</name>
</gene>
<feature type="coiled-coil region" evidence="50">
    <location>
        <begin position="2606"/>
        <end position="2636"/>
    </location>
</feature>
<evidence type="ECO:0000256" key="7">
    <source>
        <dbReference type="ARBA" id="ARBA00011056"/>
    </source>
</evidence>
<evidence type="ECO:0000256" key="50">
    <source>
        <dbReference type="SAM" id="Coils"/>
    </source>
</evidence>
<dbReference type="PROSITE" id="PS50002">
    <property type="entry name" value="SH3"/>
    <property type="match status" value="1"/>
</dbReference>
<keyword evidence="24" id="KW-0112">Calmodulin-binding</keyword>
<comment type="similarity">
    <text evidence="6">Belongs to the GST superfamily.</text>
</comment>
<dbReference type="FunFam" id="1.20.1050.10:FF:000028">
    <property type="entry name" value="Prostaglandin E synthase 2"/>
    <property type="match status" value="1"/>
</dbReference>
<keyword evidence="26" id="KW-1133">Transmembrane helix</keyword>
<evidence type="ECO:0000256" key="3">
    <source>
        <dbReference type="ARBA" id="ARBA00004567"/>
    </source>
</evidence>
<evidence type="ECO:0000256" key="10">
    <source>
        <dbReference type="ARBA" id="ARBA00022443"/>
    </source>
</evidence>
<dbReference type="GO" id="GO:0005938">
    <property type="term" value="C:cell cortex"/>
    <property type="evidence" value="ECO:0007669"/>
    <property type="project" value="UniProtKB-SubCell"/>
</dbReference>
<evidence type="ECO:0000256" key="51">
    <source>
        <dbReference type="SAM" id="MobiDB-lite"/>
    </source>
</evidence>
<evidence type="ECO:0000256" key="23">
    <source>
        <dbReference type="ARBA" id="ARBA00022837"/>
    </source>
</evidence>
<dbReference type="FunFam" id="1.20.58.60:FF:000020">
    <property type="entry name" value="Spectrin alpha chain, non-erythrocytic 1"/>
    <property type="match status" value="1"/>
</dbReference>
<evidence type="ECO:0000259" key="55">
    <source>
        <dbReference type="PROSITE" id="PS50405"/>
    </source>
</evidence>
<evidence type="ECO:0000256" key="42">
    <source>
        <dbReference type="ARBA" id="ARBA00030897"/>
    </source>
</evidence>
<dbReference type="Pfam" id="PF08726">
    <property type="entry name" value="EFhand_Ca_insen"/>
    <property type="match status" value="1"/>
</dbReference>
<reference evidence="56 57" key="1">
    <citation type="journal article" date="2024" name="Proc. Natl. Acad. Sci. U.S.A.">
        <title>The genetic regulatory architecture and epigenomic basis for age-related changes in rattlesnake venom.</title>
        <authorList>
            <person name="Hogan M.P."/>
            <person name="Holding M.L."/>
            <person name="Nystrom G.S."/>
            <person name="Colston T.J."/>
            <person name="Bartlett D.A."/>
            <person name="Mason A.J."/>
            <person name="Ellsworth S.A."/>
            <person name="Rautsaw R.M."/>
            <person name="Lawrence K.C."/>
            <person name="Strickland J.L."/>
            <person name="He B."/>
            <person name="Fraser P."/>
            <person name="Margres M.J."/>
            <person name="Gilbert D.M."/>
            <person name="Gibbs H.L."/>
            <person name="Parkinson C.L."/>
            <person name="Rokyta D.R."/>
        </authorList>
    </citation>
    <scope>NUCLEOTIDE SEQUENCE [LARGE SCALE GENOMIC DNA]</scope>
    <source>
        <strain evidence="56">DRR0105</strain>
    </source>
</reference>
<dbReference type="CDD" id="cd00051">
    <property type="entry name" value="EFh"/>
    <property type="match status" value="1"/>
</dbReference>
<dbReference type="InterPro" id="IPR002017">
    <property type="entry name" value="Spectrin_repeat"/>
</dbReference>
<keyword evidence="15" id="KW-0444">Lipid biosynthesis</keyword>
<dbReference type="Pfam" id="PF07817">
    <property type="entry name" value="GLE1"/>
    <property type="match status" value="1"/>
</dbReference>
<feature type="region of interest" description="Disordered" evidence="51">
    <location>
        <begin position="2185"/>
        <end position="2223"/>
    </location>
</feature>
<feature type="compositionally biased region" description="Basic and acidic residues" evidence="51">
    <location>
        <begin position="1658"/>
        <end position="1678"/>
    </location>
</feature>
<evidence type="ECO:0000256" key="24">
    <source>
        <dbReference type="ARBA" id="ARBA00022860"/>
    </source>
</evidence>
<dbReference type="InterPro" id="IPR014837">
    <property type="entry name" value="EF-hand_Ca_insen"/>
</dbReference>
<dbReference type="InterPro" id="IPR036249">
    <property type="entry name" value="Thioredoxin-like_sf"/>
</dbReference>
<evidence type="ECO:0000256" key="44">
    <source>
        <dbReference type="ARBA" id="ARBA00031503"/>
    </source>
</evidence>
<keyword evidence="14" id="KW-0644">Prostaglandin metabolism</keyword>
<evidence type="ECO:0000256" key="5">
    <source>
        <dbReference type="ARBA" id="ARBA00006826"/>
    </source>
</evidence>
<keyword evidence="27" id="KW-0811">Translocation</keyword>
<evidence type="ECO:0000256" key="13">
    <source>
        <dbReference type="ARBA" id="ARBA00022490"/>
    </source>
</evidence>
<evidence type="ECO:0000256" key="49">
    <source>
        <dbReference type="PROSITE-ProRule" id="PRU00192"/>
    </source>
</evidence>
<evidence type="ECO:0000313" key="56">
    <source>
        <dbReference type="EMBL" id="KAK9392487.1"/>
    </source>
</evidence>
<comment type="caution">
    <text evidence="56">The sequence shown here is derived from an EMBL/GenBank/DDBJ whole genome shotgun (WGS) entry which is preliminary data.</text>
</comment>
<dbReference type="FunFam" id="1.20.58.60:FF:000007">
    <property type="entry name" value="Spectrin alpha chain non-erythrocytic 1"/>
    <property type="match status" value="2"/>
</dbReference>
<dbReference type="FunFam" id="1.20.58.60:FF:000006">
    <property type="entry name" value="Spectrin alpha chain, non-erythrocytic 1"/>
    <property type="match status" value="3"/>
</dbReference>
<dbReference type="InterPro" id="IPR035825">
    <property type="entry name" value="Alpha_Spectrin_SH3"/>
</dbReference>
<evidence type="ECO:0000256" key="35">
    <source>
        <dbReference type="ARBA" id="ARBA00023235"/>
    </source>
</evidence>
<evidence type="ECO:0000256" key="41">
    <source>
        <dbReference type="ARBA" id="ARBA00029983"/>
    </source>
</evidence>
<dbReference type="FunFam" id="1.20.5.170:FF:000014">
    <property type="entry name" value="Spectrin alpha chain, non-erythrocytic 1"/>
    <property type="match status" value="1"/>
</dbReference>
<keyword evidence="36" id="KW-0539">Nucleus</keyword>
<dbReference type="InterPro" id="IPR040079">
    <property type="entry name" value="Glutathione_S-Trfase"/>
</dbReference>
<evidence type="ECO:0000256" key="17">
    <source>
        <dbReference type="ARBA" id="ARBA00022585"/>
    </source>
</evidence>
<feature type="compositionally biased region" description="Polar residues" evidence="51">
    <location>
        <begin position="1547"/>
        <end position="1565"/>
    </location>
</feature>
<evidence type="ECO:0000256" key="22">
    <source>
        <dbReference type="ARBA" id="ARBA00022832"/>
    </source>
</evidence>
<evidence type="ECO:0000259" key="53">
    <source>
        <dbReference type="PROSITE" id="PS50222"/>
    </source>
</evidence>
<evidence type="ECO:0000256" key="27">
    <source>
        <dbReference type="ARBA" id="ARBA00023010"/>
    </source>
</evidence>
<comment type="catalytic activity">
    <reaction evidence="37">
        <text>prostaglandin H2 = (12S)-hydroxy-(5Z,8E,10E)-heptadecatrienoate + malonaldehyde</text>
        <dbReference type="Rhea" id="RHEA:48644"/>
        <dbReference type="ChEBI" id="CHEBI:57405"/>
        <dbReference type="ChEBI" id="CHEBI:90694"/>
        <dbReference type="ChEBI" id="CHEBI:566274"/>
    </reaction>
    <physiologicalReaction direction="left-to-right" evidence="37">
        <dbReference type="Rhea" id="RHEA:48645"/>
    </physiologicalReaction>
</comment>
<feature type="compositionally biased region" description="Polar residues" evidence="51">
    <location>
        <begin position="1624"/>
        <end position="1641"/>
    </location>
</feature>
<evidence type="ECO:0000256" key="38">
    <source>
        <dbReference type="ARBA" id="ARBA00023931"/>
    </source>
</evidence>
<evidence type="ECO:0000313" key="57">
    <source>
        <dbReference type="Proteomes" id="UP001474421"/>
    </source>
</evidence>
<dbReference type="FunFam" id="1.20.58.60:FF:000043">
    <property type="entry name" value="Spectrin alpha chain, non-erythrocytic 1"/>
    <property type="match status" value="1"/>
</dbReference>
<feature type="domain" description="EF-hand" evidence="53">
    <location>
        <begin position="4543"/>
        <end position="4578"/>
    </location>
</feature>
<dbReference type="GO" id="GO:0051693">
    <property type="term" value="P:actin filament capping"/>
    <property type="evidence" value="ECO:0007669"/>
    <property type="project" value="UniProtKB-KW"/>
</dbReference>
<dbReference type="Gene3D" id="1.10.287.2610">
    <property type="match status" value="1"/>
</dbReference>
<keyword evidence="19" id="KW-0479">Metal-binding</keyword>
<keyword evidence="29" id="KW-0443">Lipid metabolism</keyword>
<dbReference type="Proteomes" id="UP001474421">
    <property type="component" value="Unassembled WGS sequence"/>
</dbReference>
<keyword evidence="17" id="KW-0643">Prostaglandin biosynthesis</keyword>
<dbReference type="Gene3D" id="1.20.5.170">
    <property type="match status" value="1"/>
</dbReference>
<evidence type="ECO:0000256" key="19">
    <source>
        <dbReference type="ARBA" id="ARBA00022723"/>
    </source>
</evidence>
<keyword evidence="22" id="KW-0276">Fatty acid metabolism</keyword>
<dbReference type="SMART" id="SM00150">
    <property type="entry name" value="SPEC"/>
    <property type="match status" value="20"/>
</dbReference>
<evidence type="ECO:0000256" key="25">
    <source>
        <dbReference type="ARBA" id="ARBA00022927"/>
    </source>
</evidence>
<dbReference type="FunFam" id="1.10.238.10:FF:000020">
    <property type="entry name" value="spectrin alpha chain, non-erythrocytic 1"/>
    <property type="match status" value="1"/>
</dbReference>
<dbReference type="Gene3D" id="1.20.1050.10">
    <property type="match status" value="1"/>
</dbReference>